<keyword evidence="1" id="KW-0812">Transmembrane</keyword>
<keyword evidence="3" id="KW-1185">Reference proteome</keyword>
<keyword evidence="1" id="KW-0472">Membrane</keyword>
<comment type="caution">
    <text evidence="2">The sequence shown here is derived from an EMBL/GenBank/DDBJ whole genome shotgun (WGS) entry which is preliminary data.</text>
</comment>
<evidence type="ECO:0000313" key="2">
    <source>
        <dbReference type="EMBL" id="MFD1950445.1"/>
    </source>
</evidence>
<dbReference type="RefSeq" id="WP_380928527.1">
    <property type="nucleotide sequence ID" value="NZ_JBHUGS010000002.1"/>
</dbReference>
<organism evidence="2 3">
    <name type="scientific">Sphingomonas arantia</name>
    <dbReference type="NCBI Taxonomy" id="1460676"/>
    <lineage>
        <taxon>Bacteria</taxon>
        <taxon>Pseudomonadati</taxon>
        <taxon>Pseudomonadota</taxon>
        <taxon>Alphaproteobacteria</taxon>
        <taxon>Sphingomonadales</taxon>
        <taxon>Sphingomonadaceae</taxon>
        <taxon>Sphingomonas</taxon>
    </lineage>
</organism>
<reference evidence="3" key="1">
    <citation type="journal article" date="2019" name="Int. J. Syst. Evol. Microbiol.">
        <title>The Global Catalogue of Microorganisms (GCM) 10K type strain sequencing project: providing services to taxonomists for standard genome sequencing and annotation.</title>
        <authorList>
            <consortium name="The Broad Institute Genomics Platform"/>
            <consortium name="The Broad Institute Genome Sequencing Center for Infectious Disease"/>
            <person name="Wu L."/>
            <person name="Ma J."/>
        </authorList>
    </citation>
    <scope>NUCLEOTIDE SEQUENCE [LARGE SCALE GENOMIC DNA]</scope>
    <source>
        <strain evidence="3">CGMCC 1.12702</strain>
    </source>
</reference>
<feature type="transmembrane region" description="Helical" evidence="1">
    <location>
        <begin position="193"/>
        <end position="215"/>
    </location>
</feature>
<dbReference type="EMBL" id="JBHUGS010000002">
    <property type="protein sequence ID" value="MFD1950445.1"/>
    <property type="molecule type" value="Genomic_DNA"/>
</dbReference>
<gene>
    <name evidence="2" type="ORF">ACFSGX_06655</name>
</gene>
<accession>A0ABW4TUT0</accession>
<proteinExistence type="predicted"/>
<protein>
    <recommendedName>
        <fullName evidence="4">DUF4349 domain-containing protein</fullName>
    </recommendedName>
</protein>
<keyword evidence="1" id="KW-1133">Transmembrane helix</keyword>
<evidence type="ECO:0000313" key="3">
    <source>
        <dbReference type="Proteomes" id="UP001597400"/>
    </source>
</evidence>
<dbReference type="PROSITE" id="PS51257">
    <property type="entry name" value="PROKAR_LIPOPROTEIN"/>
    <property type="match status" value="1"/>
</dbReference>
<dbReference type="Proteomes" id="UP001597400">
    <property type="component" value="Unassembled WGS sequence"/>
</dbReference>
<name>A0ABW4TUT0_9SPHN</name>
<evidence type="ECO:0000256" key="1">
    <source>
        <dbReference type="SAM" id="Phobius"/>
    </source>
</evidence>
<evidence type="ECO:0008006" key="4">
    <source>
        <dbReference type="Google" id="ProtNLM"/>
    </source>
</evidence>
<sequence length="231" mass="23856">MLIRLPIMIVAMTLAGCSGGDSGGGGVAEPDAASTIAYGFDYRFALPGTAVGQAQDRHIALCDRLGPARCRMLEMHRSVGMGQGASSGSLRFAVASADTRAFDQALLAPVSALGGKLVSRDFEAEDLSVQRTEAQAKVAQKGGATNQAALANIQQRLQTSAIRIQYDGTSGFFAQVGGALGAAGETLTASVVALVYALAASLPWLLVGGILFLAIRAFARWLKRVTGGRLA</sequence>